<feature type="chain" id="PRO_5044801278" evidence="2">
    <location>
        <begin position="18"/>
        <end position="255"/>
    </location>
</feature>
<protein>
    <submittedName>
        <fullName evidence="3">Uncharacterized protein</fullName>
    </submittedName>
</protein>
<reference evidence="3 4" key="1">
    <citation type="journal article" date="2024" name="Ann. Entomol. Soc. Am.">
        <title>Genomic analyses of the southern and eastern yellowjacket wasps (Hymenoptera: Vespidae) reveal evolutionary signatures of social life.</title>
        <authorList>
            <person name="Catto M.A."/>
            <person name="Caine P.B."/>
            <person name="Orr S.E."/>
            <person name="Hunt B.G."/>
            <person name="Goodisman M.A.D."/>
        </authorList>
    </citation>
    <scope>NUCLEOTIDE SEQUENCE [LARGE SCALE GENOMIC DNA]</scope>
    <source>
        <strain evidence="3">233</strain>
        <tissue evidence="3">Head and thorax</tissue>
    </source>
</reference>
<gene>
    <name evidence="3" type="ORF">V1478_003975</name>
</gene>
<accession>A0ABD2BNC2</accession>
<evidence type="ECO:0000256" key="2">
    <source>
        <dbReference type="SAM" id="SignalP"/>
    </source>
</evidence>
<dbReference type="EMBL" id="JAUDFV010000074">
    <property type="protein sequence ID" value="KAL2734277.1"/>
    <property type="molecule type" value="Genomic_DNA"/>
</dbReference>
<feature type="compositionally biased region" description="Basic residues" evidence="1">
    <location>
        <begin position="163"/>
        <end position="173"/>
    </location>
</feature>
<feature type="compositionally biased region" description="Basic and acidic residues" evidence="1">
    <location>
        <begin position="141"/>
        <end position="151"/>
    </location>
</feature>
<keyword evidence="4" id="KW-1185">Reference proteome</keyword>
<dbReference type="AlphaFoldDB" id="A0ABD2BNC2"/>
<evidence type="ECO:0000256" key="1">
    <source>
        <dbReference type="SAM" id="MobiDB-lite"/>
    </source>
</evidence>
<proteinExistence type="predicted"/>
<name>A0ABD2BNC2_VESSQ</name>
<keyword evidence="2" id="KW-0732">Signal</keyword>
<evidence type="ECO:0000313" key="4">
    <source>
        <dbReference type="Proteomes" id="UP001607302"/>
    </source>
</evidence>
<feature type="region of interest" description="Disordered" evidence="1">
    <location>
        <begin position="141"/>
        <end position="173"/>
    </location>
</feature>
<feature type="signal peptide" evidence="2">
    <location>
        <begin position="1"/>
        <end position="17"/>
    </location>
</feature>
<comment type="caution">
    <text evidence="3">The sequence shown here is derived from an EMBL/GenBank/DDBJ whole genome shotgun (WGS) entry which is preliminary data.</text>
</comment>
<evidence type="ECO:0000313" key="3">
    <source>
        <dbReference type="EMBL" id="KAL2734277.1"/>
    </source>
</evidence>
<organism evidence="3 4">
    <name type="scientific">Vespula squamosa</name>
    <name type="common">Southern yellow jacket</name>
    <name type="synonym">Wasp</name>
    <dbReference type="NCBI Taxonomy" id="30214"/>
    <lineage>
        <taxon>Eukaryota</taxon>
        <taxon>Metazoa</taxon>
        <taxon>Ecdysozoa</taxon>
        <taxon>Arthropoda</taxon>
        <taxon>Hexapoda</taxon>
        <taxon>Insecta</taxon>
        <taxon>Pterygota</taxon>
        <taxon>Neoptera</taxon>
        <taxon>Endopterygota</taxon>
        <taxon>Hymenoptera</taxon>
        <taxon>Apocrita</taxon>
        <taxon>Aculeata</taxon>
        <taxon>Vespoidea</taxon>
        <taxon>Vespidae</taxon>
        <taxon>Vespinae</taxon>
        <taxon>Vespula</taxon>
    </lineage>
</organism>
<sequence length="255" mass="30208">MYLRFLAFVLVVVGSKADSHIGGKLLEGTKKRKKKEEEKKKVNSFIKLRKKKWKKDHQWQEKRLGSSESVFMDRLLMRALTLVYFTTSKLSYNIRKDGLLFIIDSKVKFVKKEKSTSTLSDMFDRKKKTMMEYEPSCFRSRESLQERRKEGGTIFSDSEEKKRKEKKEKRKERRVRVMWGEMGGKEQTLGLNSSWNNPPYKLDRRRNVETELFPDDDDDDDDDSHVEFLLLPHLGVSLRLGTFGFHQILFDSNEF</sequence>
<dbReference type="Proteomes" id="UP001607302">
    <property type="component" value="Unassembled WGS sequence"/>
</dbReference>